<dbReference type="GO" id="GO:0008233">
    <property type="term" value="F:peptidase activity"/>
    <property type="evidence" value="ECO:0007669"/>
    <property type="project" value="UniProtKB-KW"/>
</dbReference>
<dbReference type="Proteomes" id="UP000009328">
    <property type="component" value="Unassembled WGS sequence"/>
</dbReference>
<keyword evidence="11" id="KW-1185">Reference proteome</keyword>
<proteinExistence type="inferred from homology"/>
<keyword evidence="7" id="KW-0472">Membrane</keyword>
<protein>
    <submittedName>
        <fullName evidence="10">Mitochondrial inner membrane i-AAA protease complex subunit MGR1</fullName>
    </submittedName>
</protein>
<keyword evidence="10" id="KW-0378">Hydrolase</keyword>
<accession>K0KJQ3</accession>
<name>K0KJQ3_WICCF</name>
<dbReference type="HOGENOM" id="CLU_871878_0_0_1"/>
<dbReference type="AlphaFoldDB" id="K0KJQ3"/>
<evidence type="ECO:0000256" key="9">
    <source>
        <dbReference type="SAM" id="MobiDB-lite"/>
    </source>
</evidence>
<gene>
    <name evidence="10" type="ORF">BN7_1245</name>
</gene>
<feature type="compositionally biased region" description="Polar residues" evidence="9">
    <location>
        <begin position="15"/>
        <end position="27"/>
    </location>
</feature>
<comment type="caution">
    <text evidence="10">The sequence shown here is derived from an EMBL/GenBank/DDBJ whole genome shotgun (WGS) entry which is preliminary data.</text>
</comment>
<evidence type="ECO:0000256" key="7">
    <source>
        <dbReference type="ARBA" id="ARBA00023136"/>
    </source>
</evidence>
<comment type="similarity">
    <text evidence="2">Belongs to the MGR1 family.</text>
</comment>
<evidence type="ECO:0000256" key="3">
    <source>
        <dbReference type="ARBA" id="ARBA00022692"/>
    </source>
</evidence>
<keyword evidence="8" id="KW-0175">Coiled coil</keyword>
<feature type="region of interest" description="Disordered" evidence="9">
    <location>
        <begin position="1"/>
        <end position="27"/>
    </location>
</feature>
<dbReference type="Pfam" id="PF08602">
    <property type="entry name" value="Mgr1"/>
    <property type="match status" value="3"/>
</dbReference>
<evidence type="ECO:0000256" key="1">
    <source>
        <dbReference type="ARBA" id="ARBA00004448"/>
    </source>
</evidence>
<keyword evidence="6" id="KW-0496">Mitochondrion</keyword>
<dbReference type="InParanoid" id="K0KJQ3"/>
<dbReference type="eggNOG" id="ENOG502QR67">
    <property type="taxonomic scope" value="Eukaryota"/>
</dbReference>
<dbReference type="GO" id="GO:0006508">
    <property type="term" value="P:proteolysis"/>
    <property type="evidence" value="ECO:0007669"/>
    <property type="project" value="UniProtKB-KW"/>
</dbReference>
<feature type="coiled-coil region" evidence="8">
    <location>
        <begin position="280"/>
        <end position="307"/>
    </location>
</feature>
<keyword evidence="4" id="KW-0999">Mitochondrion inner membrane</keyword>
<dbReference type="GO" id="GO:0005743">
    <property type="term" value="C:mitochondrial inner membrane"/>
    <property type="evidence" value="ECO:0007669"/>
    <property type="project" value="UniProtKB-SubCell"/>
</dbReference>
<dbReference type="FunCoup" id="K0KJQ3">
    <property type="interactions" value="49"/>
</dbReference>
<dbReference type="STRING" id="1206466.K0KJQ3"/>
<evidence type="ECO:0000256" key="4">
    <source>
        <dbReference type="ARBA" id="ARBA00022792"/>
    </source>
</evidence>
<dbReference type="InterPro" id="IPR013911">
    <property type="entry name" value="i-AAA_Mgr1"/>
</dbReference>
<evidence type="ECO:0000313" key="11">
    <source>
        <dbReference type="Proteomes" id="UP000009328"/>
    </source>
</evidence>
<reference evidence="10 11" key="1">
    <citation type="journal article" date="2012" name="Eukaryot. Cell">
        <title>Draft genome sequence of Wickerhamomyces ciferrii NRRL Y-1031 F-60-10.</title>
        <authorList>
            <person name="Schneider J."/>
            <person name="Andrea H."/>
            <person name="Blom J."/>
            <person name="Jaenicke S."/>
            <person name="Ruckert C."/>
            <person name="Schorsch C."/>
            <person name="Szczepanowski R."/>
            <person name="Farwick M."/>
            <person name="Goesmann A."/>
            <person name="Puhler A."/>
            <person name="Schaffer S."/>
            <person name="Tauch A."/>
            <person name="Kohler T."/>
            <person name="Brinkrolf K."/>
        </authorList>
    </citation>
    <scope>NUCLEOTIDE SEQUENCE [LARGE SCALE GENOMIC DNA]</scope>
    <source>
        <strain evidence="11">ATCC 14091 / BCRC 22168 / CBS 111 / JCM 3599 / NBRC 0793 / NRRL Y-1031 F-60-10</strain>
    </source>
</reference>
<evidence type="ECO:0000256" key="8">
    <source>
        <dbReference type="SAM" id="Coils"/>
    </source>
</evidence>
<evidence type="ECO:0000256" key="6">
    <source>
        <dbReference type="ARBA" id="ARBA00023128"/>
    </source>
</evidence>
<comment type="subcellular location">
    <subcellularLocation>
        <location evidence="1">Mitochondrion inner membrane</location>
        <topology evidence="1">Multi-pass membrane protein</topology>
    </subcellularLocation>
</comment>
<keyword evidence="3" id="KW-0812">Transmembrane</keyword>
<keyword evidence="5" id="KW-1133">Transmembrane helix</keyword>
<evidence type="ECO:0000313" key="10">
    <source>
        <dbReference type="EMBL" id="CCH41704.1"/>
    </source>
</evidence>
<evidence type="ECO:0000256" key="5">
    <source>
        <dbReference type="ARBA" id="ARBA00022989"/>
    </source>
</evidence>
<evidence type="ECO:0000256" key="2">
    <source>
        <dbReference type="ARBA" id="ARBA00009782"/>
    </source>
</evidence>
<organism evidence="10 11">
    <name type="scientific">Wickerhamomyces ciferrii (strain ATCC 14091 / BCRC 22168 / CBS 111 / JCM 3599 / NBRC 0793 / NRRL Y-1031 F-60-10)</name>
    <name type="common">Yeast</name>
    <name type="synonym">Pichia ciferrii</name>
    <dbReference type="NCBI Taxonomy" id="1206466"/>
    <lineage>
        <taxon>Eukaryota</taxon>
        <taxon>Fungi</taxon>
        <taxon>Dikarya</taxon>
        <taxon>Ascomycota</taxon>
        <taxon>Saccharomycotina</taxon>
        <taxon>Saccharomycetes</taxon>
        <taxon>Phaffomycetales</taxon>
        <taxon>Wickerhamomycetaceae</taxon>
        <taxon>Wickerhamomyces</taxon>
    </lineage>
</organism>
<keyword evidence="10" id="KW-0645">Protease</keyword>
<dbReference type="EMBL" id="CAIF01000027">
    <property type="protein sequence ID" value="CCH41704.1"/>
    <property type="molecule type" value="Genomic_DNA"/>
</dbReference>
<sequence>MGLFIPPNSDKNKDTQGSQNPSSDSNKTIFYTRPSVGLKLWGPLVPASDYLPGIYGLTALQTLLGLTMFRHTRIIWRQTSLISRISKIFSTVTGSYLIFNSGLEISRLIIPYDPWYEEAKSIRNQAIARGEKPNFWFGPLDYKPMSFKEWSEKVDDWVEETESQLNQEESSSFITQNPQFHQVYKQIRQLNKERNLEVLKNLKTPGMNEFLGLNNSQFINPEFDRPNLTLPDDNNLETNLDFLEVWELNDPWESLGRDTDYVVRFIPKYRWFEKLEELQKRQIEDNQEILKKQIEETLDEREDHKESI</sequence>